<dbReference type="SUPFAM" id="SSF54909">
    <property type="entry name" value="Dimeric alpha+beta barrel"/>
    <property type="match status" value="1"/>
</dbReference>
<evidence type="ECO:0000313" key="8">
    <source>
        <dbReference type="Proteomes" id="UP000287394"/>
    </source>
</evidence>
<dbReference type="GO" id="GO:0005829">
    <property type="term" value="C:cytosol"/>
    <property type="evidence" value="ECO:0007669"/>
    <property type="project" value="TreeGrafter"/>
</dbReference>
<evidence type="ECO:0000256" key="2">
    <source>
        <dbReference type="ARBA" id="ARBA00022559"/>
    </source>
</evidence>
<dbReference type="AlphaFoldDB" id="A0A402CSG6"/>
<dbReference type="PROSITE" id="PS51404">
    <property type="entry name" value="DYP_PEROXIDASE"/>
    <property type="match status" value="1"/>
</dbReference>
<dbReference type="GO" id="GO:0046872">
    <property type="term" value="F:metal ion binding"/>
    <property type="evidence" value="ECO:0007669"/>
    <property type="project" value="UniProtKB-KW"/>
</dbReference>
<evidence type="ECO:0000256" key="6">
    <source>
        <dbReference type="ARBA" id="ARBA00025737"/>
    </source>
</evidence>
<sequence length="465" mass="50156">MPAFDLSDIQGNILRGYGMDFVRIFALRIDDAPAARRLIGDLASGEARSLLKVTTAATWSLKPMHAINAGVTAEGLKLLGASDASIASFPQEFTAPMAERAPLLGDIGESAPENWIPGLACSVDTPSQVHLVLIAHARTGEMQERLTPLLRERFLLDGACTELAVIDGADLPDSRVHFGYLDGIAEPRIEGGGGRDPEDDQPLIPAGEFVLGHPGLSNARYPTPQPDALGVNGSFLALRILKQDVDGFEKFLEENAARVPAKPGVDAKELLAAKMCGRWRNGLPLALSPDTDCPDPPIPQDQWNKFDYVKSEALPEVIDDSYGIRCPIGSHIRRNNPRSGVVAGGGGHNHRLVRRGIPYGAPYDPARPNDGVERGLVGLFFCGSLGNQFEFLMTEWINSDSFGLRGDLDPLMAGNDPATSRFVIPVSNLHKESIVITGLSRFISTRASVYCFMPSVTALKYLANL</sequence>
<evidence type="ECO:0000256" key="3">
    <source>
        <dbReference type="ARBA" id="ARBA00022723"/>
    </source>
</evidence>
<keyword evidence="5" id="KW-0408">Iron</keyword>
<dbReference type="RefSeq" id="WP_119320341.1">
    <property type="nucleotide sequence ID" value="NZ_AP025739.1"/>
</dbReference>
<dbReference type="EMBL" id="AP025739">
    <property type="protein sequence ID" value="BDI31088.1"/>
    <property type="molecule type" value="Genomic_DNA"/>
</dbReference>
<organism evidence="7 8">
    <name type="scientific">Capsulimonas corticalis</name>
    <dbReference type="NCBI Taxonomy" id="2219043"/>
    <lineage>
        <taxon>Bacteria</taxon>
        <taxon>Bacillati</taxon>
        <taxon>Armatimonadota</taxon>
        <taxon>Armatimonadia</taxon>
        <taxon>Capsulimonadales</taxon>
        <taxon>Capsulimonadaceae</taxon>
        <taxon>Capsulimonas</taxon>
    </lineage>
</organism>
<dbReference type="OrthoDB" id="9781066at2"/>
<dbReference type="InterPro" id="IPR006314">
    <property type="entry name" value="Dyp_peroxidase"/>
</dbReference>
<gene>
    <name evidence="7" type="ORF">CCAX7_31390</name>
</gene>
<comment type="similarity">
    <text evidence="6">Belongs to the DyP-type peroxidase family.</text>
</comment>
<proteinExistence type="inferred from homology"/>
<dbReference type="PANTHER" id="PTHR30521:SF5">
    <property type="entry name" value="BLR4509 PROTEIN"/>
    <property type="match status" value="1"/>
</dbReference>
<dbReference type="KEGG" id="ccot:CCAX7_31390"/>
<dbReference type="GO" id="GO:0004601">
    <property type="term" value="F:peroxidase activity"/>
    <property type="evidence" value="ECO:0007669"/>
    <property type="project" value="UniProtKB-KW"/>
</dbReference>
<dbReference type="InterPro" id="IPR011008">
    <property type="entry name" value="Dimeric_a/b-barrel"/>
</dbReference>
<keyword evidence="3" id="KW-0479">Metal-binding</keyword>
<keyword evidence="2 7" id="KW-0575">Peroxidase</keyword>
<evidence type="ECO:0000256" key="1">
    <source>
        <dbReference type="ARBA" id="ARBA00001970"/>
    </source>
</evidence>
<reference evidence="7 8" key="1">
    <citation type="journal article" date="2019" name="Int. J. Syst. Evol. Microbiol.">
        <title>Capsulimonas corticalis gen. nov., sp. nov., an aerobic capsulated bacterium, of a novel bacterial order, Capsulimonadales ord. nov., of the class Armatimonadia of the phylum Armatimonadetes.</title>
        <authorList>
            <person name="Li J."/>
            <person name="Kudo C."/>
            <person name="Tonouchi A."/>
        </authorList>
    </citation>
    <scope>NUCLEOTIDE SEQUENCE [LARGE SCALE GENOMIC DNA]</scope>
    <source>
        <strain evidence="7 8">AX-7</strain>
    </source>
</reference>
<evidence type="ECO:0000256" key="5">
    <source>
        <dbReference type="ARBA" id="ARBA00023004"/>
    </source>
</evidence>
<protein>
    <submittedName>
        <fullName evidence="7">Peroxidase</fullName>
    </submittedName>
</protein>
<evidence type="ECO:0000256" key="4">
    <source>
        <dbReference type="ARBA" id="ARBA00023002"/>
    </source>
</evidence>
<dbReference type="Proteomes" id="UP000287394">
    <property type="component" value="Chromosome"/>
</dbReference>
<evidence type="ECO:0000313" key="7">
    <source>
        <dbReference type="EMBL" id="BDI31088.1"/>
    </source>
</evidence>
<comment type="cofactor">
    <cofactor evidence="1">
        <name>heme b</name>
        <dbReference type="ChEBI" id="CHEBI:60344"/>
    </cofactor>
</comment>
<dbReference type="GO" id="GO:0020037">
    <property type="term" value="F:heme binding"/>
    <property type="evidence" value="ECO:0007669"/>
    <property type="project" value="InterPro"/>
</dbReference>
<name>A0A402CSG6_9BACT</name>
<keyword evidence="4" id="KW-0560">Oxidoreductase</keyword>
<dbReference type="PANTHER" id="PTHR30521">
    <property type="entry name" value="DEFERROCHELATASE/PEROXIDASE"/>
    <property type="match status" value="1"/>
</dbReference>
<accession>A0A402CSG6</accession>
<keyword evidence="8" id="KW-1185">Reference proteome</keyword>